<dbReference type="PANTHER" id="PTHR22916:SF65">
    <property type="entry name" value="SLR1065 PROTEIN"/>
    <property type="match status" value="1"/>
</dbReference>
<organism evidence="2 3">
    <name type="scientific">Luteolibacter yonseiensis</name>
    <dbReference type="NCBI Taxonomy" id="1144680"/>
    <lineage>
        <taxon>Bacteria</taxon>
        <taxon>Pseudomonadati</taxon>
        <taxon>Verrucomicrobiota</taxon>
        <taxon>Verrucomicrobiia</taxon>
        <taxon>Verrucomicrobiales</taxon>
        <taxon>Verrucomicrobiaceae</taxon>
        <taxon>Luteolibacter</taxon>
    </lineage>
</organism>
<dbReference type="PANTHER" id="PTHR22916">
    <property type="entry name" value="GLYCOSYLTRANSFERASE"/>
    <property type="match status" value="1"/>
</dbReference>
<keyword evidence="3" id="KW-1185">Reference proteome</keyword>
<name>A0A934VAI3_9BACT</name>
<dbReference type="Gene3D" id="3.90.550.10">
    <property type="entry name" value="Spore Coat Polysaccharide Biosynthesis Protein SpsA, Chain A"/>
    <property type="match status" value="1"/>
</dbReference>
<evidence type="ECO:0000259" key="1">
    <source>
        <dbReference type="Pfam" id="PF00535"/>
    </source>
</evidence>
<dbReference type="EMBL" id="JAENIK010000004">
    <property type="protein sequence ID" value="MBK1814404.1"/>
    <property type="molecule type" value="Genomic_DNA"/>
</dbReference>
<reference evidence="2" key="1">
    <citation type="submission" date="2021-01" db="EMBL/GenBank/DDBJ databases">
        <title>Modified the classification status of verrucomicrobia.</title>
        <authorList>
            <person name="Feng X."/>
        </authorList>
    </citation>
    <scope>NUCLEOTIDE SEQUENCE</scope>
    <source>
        <strain evidence="2">JCM 18052</strain>
    </source>
</reference>
<proteinExistence type="predicted"/>
<sequence length="260" mass="30281">MKFSIITPSFNQGRFLTDCIESVLAQKGVEVEHIVTDAGSTDETLEVLARHPHLKWKSEKDDGMSDGINKGFLQATGDWLMWLNCDDYLLPGALEKVVDFIRAHPSADVVHGDCVYVREDKTVIRRKLDTPVDEWDLLFVGCIIPSTSAFYRREIIADGNLLDVTYRNCMDWEYYLRLLRKGYRFAYIPEALAHFRWYEDSTTQKHWQRMIDEGLKAQREHIDLRRLPGGLKNPSVLKLLRRLFQVRRVMKRLLAHGRLS</sequence>
<dbReference type="Proteomes" id="UP000600139">
    <property type="component" value="Unassembled WGS sequence"/>
</dbReference>
<dbReference type="InterPro" id="IPR001173">
    <property type="entry name" value="Glyco_trans_2-like"/>
</dbReference>
<comment type="caution">
    <text evidence="2">The sequence shown here is derived from an EMBL/GenBank/DDBJ whole genome shotgun (WGS) entry which is preliminary data.</text>
</comment>
<feature type="domain" description="Glycosyltransferase 2-like" evidence="1">
    <location>
        <begin position="4"/>
        <end position="129"/>
    </location>
</feature>
<dbReference type="InterPro" id="IPR029044">
    <property type="entry name" value="Nucleotide-diphossugar_trans"/>
</dbReference>
<evidence type="ECO:0000313" key="3">
    <source>
        <dbReference type="Proteomes" id="UP000600139"/>
    </source>
</evidence>
<dbReference type="Pfam" id="PF00535">
    <property type="entry name" value="Glycos_transf_2"/>
    <property type="match status" value="1"/>
</dbReference>
<dbReference type="SUPFAM" id="SSF53448">
    <property type="entry name" value="Nucleotide-diphospho-sugar transferases"/>
    <property type="match status" value="1"/>
</dbReference>
<dbReference type="AlphaFoldDB" id="A0A934VAI3"/>
<gene>
    <name evidence="2" type="ORF">JIN84_02190</name>
</gene>
<dbReference type="CDD" id="cd06433">
    <property type="entry name" value="GT_2_WfgS_like"/>
    <property type="match status" value="1"/>
</dbReference>
<dbReference type="GO" id="GO:0016758">
    <property type="term" value="F:hexosyltransferase activity"/>
    <property type="evidence" value="ECO:0007669"/>
    <property type="project" value="UniProtKB-ARBA"/>
</dbReference>
<protein>
    <submittedName>
        <fullName evidence="2">Glycosyltransferase</fullName>
    </submittedName>
</protein>
<accession>A0A934VAI3</accession>
<dbReference type="RefSeq" id="WP_200349370.1">
    <property type="nucleotide sequence ID" value="NZ_BAABHZ010000010.1"/>
</dbReference>
<evidence type="ECO:0000313" key="2">
    <source>
        <dbReference type="EMBL" id="MBK1814404.1"/>
    </source>
</evidence>